<sequence>MHTINRHTGRISARAAPSACALNEVMASPPRSTAKMNDTNAMTIHSTCNGLRCVSTVGVTCRMEINPNTMKMTSSANVMTKIQRHGMNVPTRPPTVGPRAGAVAQTRLPMPMSMPILDLGDCSRMMLNISGNAIPVPAPCSTRAESSIGKLSVHAANRLPARHRIMAIIKIVFIAILRLKYEESGVTNATTNR</sequence>
<keyword evidence="2" id="KW-1185">Reference proteome</keyword>
<dbReference type="AlphaFoldDB" id="A0A430F6D6"/>
<dbReference type="Proteomes" id="UP000288607">
    <property type="component" value="Unassembled WGS sequence"/>
</dbReference>
<gene>
    <name evidence="1" type="ORF">D2E23_2263</name>
</gene>
<evidence type="ECO:0000313" key="1">
    <source>
        <dbReference type="EMBL" id="RSX46504.1"/>
    </source>
</evidence>
<accession>A0A430F6D6</accession>
<dbReference type="EMBL" id="QXGJ01000032">
    <property type="protein sequence ID" value="RSX46504.1"/>
    <property type="molecule type" value="Genomic_DNA"/>
</dbReference>
<evidence type="ECO:0000313" key="2">
    <source>
        <dbReference type="Proteomes" id="UP000288607"/>
    </source>
</evidence>
<comment type="caution">
    <text evidence="1">The sequence shown here is derived from an EMBL/GenBank/DDBJ whole genome shotgun (WGS) entry which is preliminary data.</text>
</comment>
<name>A0A430F6D6_9BIFI</name>
<proteinExistence type="predicted"/>
<reference evidence="1 2" key="1">
    <citation type="submission" date="2018-09" db="EMBL/GenBank/DDBJ databases">
        <title>Characterization of the phylogenetic diversity of five novel species belonging to the genus Bifidobacterium.</title>
        <authorList>
            <person name="Lugli G.A."/>
            <person name="Duranti S."/>
            <person name="Milani C."/>
        </authorList>
    </citation>
    <scope>NUCLEOTIDE SEQUENCE [LARGE SCALE GENOMIC DNA]</scope>
    <source>
        <strain evidence="1 2">2028B</strain>
    </source>
</reference>
<organism evidence="1 2">
    <name type="scientific">Bifidobacterium callimiconis</name>
    <dbReference type="NCBI Taxonomy" id="2306973"/>
    <lineage>
        <taxon>Bacteria</taxon>
        <taxon>Bacillati</taxon>
        <taxon>Actinomycetota</taxon>
        <taxon>Actinomycetes</taxon>
        <taxon>Bifidobacteriales</taxon>
        <taxon>Bifidobacteriaceae</taxon>
        <taxon>Bifidobacterium</taxon>
    </lineage>
</organism>
<protein>
    <submittedName>
        <fullName evidence="1">Uncharacterized protein</fullName>
    </submittedName>
</protein>